<feature type="region of interest" description="Disordered" evidence="10">
    <location>
        <begin position="815"/>
        <end position="850"/>
    </location>
</feature>
<evidence type="ECO:0000256" key="9">
    <source>
        <dbReference type="PROSITE-ProRule" id="PRU01384"/>
    </source>
</evidence>
<evidence type="ECO:0000256" key="5">
    <source>
        <dbReference type="ARBA" id="ARBA00023029"/>
    </source>
</evidence>
<sequence length="850" mass="95393">MAEGEKLIPINIEDEMKSAYIDYSMSVIVSRALPDVRDGLKPVHRRVLYGMHELGIRANSAHKKSARIVGEVLGKYHPHGDTSVYDAMVRMAQEWSLRYMLVDGQGNFGSVDGDSPAAMRYTEARMRKISEDMLADIDKETVDHKLNFDDTLKEPTVLPTRIPGLLVNGASGIAVGMATNMPPHNLTEVVNGTIAFIENNDIEIDELMQHIKAPDFPTGGTIYGYDGVKEAFHTGRGRIVMRGKAIIEEVQGRECIVVSEIPYQVNKADMIKKTADLINDKKMEGISSIRDESDRNGMRIVYVLKRDAIPNIVLNKLYKYTALQTSFSVNNIALVNGRPQLLNLKELIHYFVEHRHDVVVRRTTYELRKAEERAHILEGLIIASDNIDEVIKIIRASSNADEARNNLIERFKLSEIQAKAIVEMRLRQLTGLEQDKLRAEYEEIMKTIIDLKDILDKKDRRMDIIKGELEVVRDKYGDDRRSAIEYAGGDLSIEDMIPDAQVVITISHAGYIKRTSLTEYKTQNRGGVGQKASTTRNEDFLEHLFVGTNHQYMLFFTQKGKCFWMRVYEIPEGSKTSKGRAIQNLINIEQDDKVMAFICTQDLKDEDYINSHYVIMATKQGQVKKTSLEQYSRPRSNGINAITIKEDDVLLEAKLTTGESQVMLALKSGKAIRFEEAKTRPMGRNASGVRGIRLQDEKTDEVIGMIAVDDMESNILVVSENGYGKRSSLEDYRITNRGGKGVKTISITEKTGNLVSIKNVTDEDDLMIINKSGIAIRMAVADLRVMGRATQGVKLINLKGNDSIAAVAKVMKDDDEDLENIDAEETNGDSVDNQDSNEDGTAIDNNETEN</sequence>
<comment type="caution">
    <text evidence="12">The sequence shown here is derived from an EMBL/GenBank/DDBJ whole genome shotgun (WGS) entry which is preliminary data.</text>
</comment>
<dbReference type="NCBIfam" id="NF004043">
    <property type="entry name" value="PRK05560.1"/>
    <property type="match status" value="1"/>
</dbReference>
<keyword evidence="8" id="KW-0963">Cytoplasm</keyword>
<evidence type="ECO:0000313" key="13">
    <source>
        <dbReference type="Proteomes" id="UP000805085"/>
    </source>
</evidence>
<dbReference type="InterPro" id="IPR013758">
    <property type="entry name" value="Topo_IIA_A/C_ab"/>
</dbReference>
<dbReference type="Gene3D" id="1.10.268.10">
    <property type="entry name" value="Topoisomerase, domain 3"/>
    <property type="match status" value="1"/>
</dbReference>
<dbReference type="PANTHER" id="PTHR43493">
    <property type="entry name" value="DNA GYRASE/TOPOISOMERASE SUBUNIT A"/>
    <property type="match status" value="1"/>
</dbReference>
<dbReference type="Gene3D" id="2.120.10.90">
    <property type="entry name" value="DNA gyrase/topoisomerase IV, subunit A, C-terminal"/>
    <property type="match status" value="1"/>
</dbReference>
<keyword evidence="4 8" id="KW-0067">ATP-binding</keyword>
<evidence type="ECO:0000259" key="11">
    <source>
        <dbReference type="PROSITE" id="PS52040"/>
    </source>
</evidence>
<evidence type="ECO:0000256" key="10">
    <source>
        <dbReference type="SAM" id="MobiDB-lite"/>
    </source>
</evidence>
<organism evidence="12 13">
    <name type="scientific">Winogradskyella litoriviva</name>
    <dbReference type="NCBI Taxonomy" id="1220182"/>
    <lineage>
        <taxon>Bacteria</taxon>
        <taxon>Pseudomonadati</taxon>
        <taxon>Bacteroidota</taxon>
        <taxon>Flavobacteriia</taxon>
        <taxon>Flavobacteriales</taxon>
        <taxon>Flavobacteriaceae</taxon>
        <taxon>Winogradskyella</taxon>
    </lineage>
</organism>
<evidence type="ECO:0000256" key="3">
    <source>
        <dbReference type="ARBA" id="ARBA00022741"/>
    </source>
</evidence>
<feature type="compositionally biased region" description="Acidic residues" evidence="10">
    <location>
        <begin position="815"/>
        <end position="827"/>
    </location>
</feature>
<dbReference type="CDD" id="cd00187">
    <property type="entry name" value="TOP4c"/>
    <property type="match status" value="1"/>
</dbReference>
<accession>A0ABX2E4W7</accession>
<dbReference type="InterPro" id="IPR006691">
    <property type="entry name" value="GyrA/parC_rep"/>
</dbReference>
<dbReference type="Gene3D" id="3.90.199.10">
    <property type="entry name" value="Topoisomerase II, domain 5"/>
    <property type="match status" value="1"/>
</dbReference>
<feature type="active site" description="O-(5'-phospho-DNA)-tyrosine intermediate" evidence="8 9">
    <location>
        <position position="121"/>
    </location>
</feature>
<reference evidence="12 13" key="1">
    <citation type="journal article" date="2015" name="Int. J. Syst. Evol. Microbiol.">
        <title>Winogradskyella litoriviva sp. nov., isolated from coastal seawater.</title>
        <authorList>
            <person name="Nedashkovskaya O.I."/>
            <person name="Kukhlevskiy A.D."/>
            <person name="Zhukova N.V."/>
            <person name="Kim S.J."/>
            <person name="Rhee S.K."/>
            <person name="Mikhailov V.V."/>
        </authorList>
    </citation>
    <scope>NUCLEOTIDE SEQUENCE [LARGE SCALE GENOMIC DNA]</scope>
    <source>
        <strain evidence="12 13">KMM6491</strain>
    </source>
</reference>
<dbReference type="NCBIfam" id="TIGR01063">
    <property type="entry name" value="gyrA"/>
    <property type="match status" value="1"/>
</dbReference>
<comment type="similarity">
    <text evidence="2 8">Belongs to the type II topoisomerase GyrA/ParC subunit family.</text>
</comment>
<evidence type="ECO:0000256" key="1">
    <source>
        <dbReference type="ARBA" id="ARBA00000185"/>
    </source>
</evidence>
<keyword evidence="3 8" id="KW-0547">Nucleotide-binding</keyword>
<dbReference type="SUPFAM" id="SSF56719">
    <property type="entry name" value="Type II DNA topoisomerase"/>
    <property type="match status" value="1"/>
</dbReference>
<dbReference type="HAMAP" id="MF_01897">
    <property type="entry name" value="GyrA"/>
    <property type="match status" value="1"/>
</dbReference>
<dbReference type="RefSeq" id="WP_173301078.1">
    <property type="nucleotide sequence ID" value="NZ_JABRWQ010000004.1"/>
</dbReference>
<evidence type="ECO:0000256" key="4">
    <source>
        <dbReference type="ARBA" id="ARBA00022840"/>
    </source>
</evidence>
<dbReference type="Pfam" id="PF00521">
    <property type="entry name" value="DNA_topoisoIV"/>
    <property type="match status" value="1"/>
</dbReference>
<dbReference type="InterPro" id="IPR035516">
    <property type="entry name" value="Gyrase/topoIV_suA_C"/>
</dbReference>
<comment type="miscellaneous">
    <text evidence="8">Few gyrases are as efficient as E.coli at forming negative supercoils. Not all organisms have 2 type II topoisomerases; in organisms with a single type II topoisomerase this enzyme also has to decatenate newly replicated chromosomes.</text>
</comment>
<gene>
    <name evidence="8 12" type="primary">gyrA</name>
    <name evidence="12" type="ORF">HNV10_09285</name>
</gene>
<feature type="short sequence motif" description="GyrA-box" evidence="8">
    <location>
        <begin position="523"/>
        <end position="529"/>
    </location>
</feature>
<keyword evidence="5 8" id="KW-0799">Topoisomerase</keyword>
<comment type="subunit">
    <text evidence="8">Heterotetramer, composed of two GyrA and two GyrB chains. In the heterotetramer, GyrA contains the active site tyrosine that forms a transient covalent intermediate with DNA, while GyrB binds cofactors and catalyzes ATP hydrolysis.</text>
</comment>
<keyword evidence="6 8" id="KW-0238">DNA-binding</keyword>
<dbReference type="Pfam" id="PF03989">
    <property type="entry name" value="DNA_gyraseA_C"/>
    <property type="match status" value="6"/>
</dbReference>
<comment type="catalytic activity">
    <reaction evidence="1 8 9">
        <text>ATP-dependent breakage, passage and rejoining of double-stranded DNA.</text>
        <dbReference type="EC" id="5.6.2.2"/>
    </reaction>
</comment>
<dbReference type="SUPFAM" id="SSF101904">
    <property type="entry name" value="GyrA/ParC C-terminal domain-like"/>
    <property type="match status" value="1"/>
</dbReference>
<dbReference type="InterPro" id="IPR013760">
    <property type="entry name" value="Topo_IIA-like_dom_sf"/>
</dbReference>
<dbReference type="Gene3D" id="3.30.1360.40">
    <property type="match status" value="1"/>
</dbReference>
<evidence type="ECO:0000256" key="8">
    <source>
        <dbReference type="HAMAP-Rule" id="MF_01897"/>
    </source>
</evidence>
<dbReference type="InterPro" id="IPR013757">
    <property type="entry name" value="Topo_IIA_A_a_sf"/>
</dbReference>
<evidence type="ECO:0000313" key="12">
    <source>
        <dbReference type="EMBL" id="NRD23433.1"/>
    </source>
</evidence>
<dbReference type="InterPro" id="IPR050220">
    <property type="entry name" value="Type_II_DNA_Topoisomerases"/>
</dbReference>
<keyword evidence="7 8" id="KW-0413">Isomerase</keyword>
<evidence type="ECO:0000256" key="7">
    <source>
        <dbReference type="ARBA" id="ARBA00023235"/>
    </source>
</evidence>
<feature type="domain" description="Topo IIA-type catalytic" evidence="11">
    <location>
        <begin position="33"/>
        <end position="496"/>
    </location>
</feature>
<comment type="function">
    <text evidence="8">A type II topoisomerase that negatively supercoils closed circular double-stranded (ds) DNA in an ATP-dependent manner to modulate DNA topology and maintain chromosomes in an underwound state. Negative supercoiling favors strand separation, and DNA replication, transcription, recombination and repair, all of which involve strand separation. Also able to catalyze the interconversion of other topological isomers of dsDNA rings, including catenanes and knotted rings. Type II topoisomerases break and join 2 DNA strands simultaneously in an ATP-dependent manner.</text>
</comment>
<comment type="subcellular location">
    <subcellularLocation>
        <location evidence="8">Cytoplasm</location>
    </subcellularLocation>
</comment>
<dbReference type="EC" id="5.6.2.2" evidence="8"/>
<protein>
    <recommendedName>
        <fullName evidence="8">DNA gyrase subunit A</fullName>
        <ecNumber evidence="8">5.6.2.2</ecNumber>
    </recommendedName>
</protein>
<keyword evidence="13" id="KW-1185">Reference proteome</keyword>
<dbReference type="SMART" id="SM00434">
    <property type="entry name" value="TOP4c"/>
    <property type="match status" value="1"/>
</dbReference>
<dbReference type="Proteomes" id="UP000805085">
    <property type="component" value="Unassembled WGS sequence"/>
</dbReference>
<dbReference type="EMBL" id="JABRWQ010000004">
    <property type="protein sequence ID" value="NRD23433.1"/>
    <property type="molecule type" value="Genomic_DNA"/>
</dbReference>
<dbReference type="InterPro" id="IPR002205">
    <property type="entry name" value="Topo_IIA_dom_A"/>
</dbReference>
<dbReference type="InterPro" id="IPR005743">
    <property type="entry name" value="GyrA"/>
</dbReference>
<evidence type="ECO:0000256" key="2">
    <source>
        <dbReference type="ARBA" id="ARBA00008263"/>
    </source>
</evidence>
<name>A0ABX2E4W7_9FLAO</name>
<dbReference type="NCBIfam" id="NF004044">
    <property type="entry name" value="PRK05561.1"/>
    <property type="match status" value="1"/>
</dbReference>
<evidence type="ECO:0000256" key="6">
    <source>
        <dbReference type="ARBA" id="ARBA00023125"/>
    </source>
</evidence>
<dbReference type="PANTHER" id="PTHR43493:SF5">
    <property type="entry name" value="DNA GYRASE SUBUNIT A, CHLOROPLASTIC_MITOCHONDRIAL"/>
    <property type="match status" value="1"/>
</dbReference>
<dbReference type="PROSITE" id="PS52040">
    <property type="entry name" value="TOPO_IIA"/>
    <property type="match status" value="1"/>
</dbReference>
<proteinExistence type="inferred from homology"/>